<accession>A0A931DUY5</accession>
<sequence length="149" mass="15870">MGNVVSATTRAAYGKSDNAGKRSQRESFLTAAADLLDSAHIHLGKEAYDLALEYGYQAALRTAGAEISSSPALAKRKRLPSSAWEKLSLTGVRGKYWASELGKFSRVRGRVASGIELHPEPITVARLVALADEFYTEVSLGATETGLAA</sequence>
<dbReference type="InterPro" id="IPR040891">
    <property type="entry name" value="HEPN_SAV_6107"/>
</dbReference>
<protein>
    <recommendedName>
        <fullName evidence="1">SAV-6107-like HEPN domain-containing protein</fullName>
    </recommendedName>
</protein>
<dbReference type="Pfam" id="PF18726">
    <property type="entry name" value="HEPN_SAV_6107"/>
    <property type="match status" value="1"/>
</dbReference>
<organism evidence="2 3">
    <name type="scientific">Corynebacterium aquatimens</name>
    <dbReference type="NCBI Taxonomy" id="1190508"/>
    <lineage>
        <taxon>Bacteria</taxon>
        <taxon>Bacillati</taxon>
        <taxon>Actinomycetota</taxon>
        <taxon>Actinomycetes</taxon>
        <taxon>Mycobacteriales</taxon>
        <taxon>Corynebacteriaceae</taxon>
        <taxon>Corynebacterium</taxon>
    </lineage>
</organism>
<reference evidence="2" key="1">
    <citation type="submission" date="2020-11" db="EMBL/GenBank/DDBJ databases">
        <title>Sequencing the genomes of 1000 actinobacteria strains.</title>
        <authorList>
            <person name="Klenk H.-P."/>
        </authorList>
    </citation>
    <scope>NUCLEOTIDE SEQUENCE</scope>
    <source>
        <strain evidence="2">DSM 45632</strain>
    </source>
</reference>
<evidence type="ECO:0000259" key="1">
    <source>
        <dbReference type="Pfam" id="PF18726"/>
    </source>
</evidence>
<dbReference type="RefSeq" id="WP_196824443.1">
    <property type="nucleotide sequence ID" value="NZ_CP046980.1"/>
</dbReference>
<proteinExistence type="predicted"/>
<dbReference type="Proteomes" id="UP000658613">
    <property type="component" value="Unassembled WGS sequence"/>
</dbReference>
<keyword evidence="3" id="KW-1185">Reference proteome</keyword>
<evidence type="ECO:0000313" key="3">
    <source>
        <dbReference type="Proteomes" id="UP000658613"/>
    </source>
</evidence>
<name>A0A931DUY5_9CORY</name>
<comment type="caution">
    <text evidence="2">The sequence shown here is derived from an EMBL/GenBank/DDBJ whole genome shotgun (WGS) entry which is preliminary data.</text>
</comment>
<evidence type="ECO:0000313" key="2">
    <source>
        <dbReference type="EMBL" id="MBG6121974.1"/>
    </source>
</evidence>
<dbReference type="AlphaFoldDB" id="A0A931DUY5"/>
<feature type="domain" description="SAV-6107-like HEPN" evidence="1">
    <location>
        <begin position="56"/>
        <end position="138"/>
    </location>
</feature>
<dbReference type="EMBL" id="JADOUE010000001">
    <property type="protein sequence ID" value="MBG6121974.1"/>
    <property type="molecule type" value="Genomic_DNA"/>
</dbReference>
<gene>
    <name evidence="2" type="ORF">IW254_000943</name>
</gene>